<dbReference type="Gene3D" id="3.40.50.360">
    <property type="match status" value="1"/>
</dbReference>
<dbReference type="SUPFAM" id="SSF52218">
    <property type="entry name" value="Flavoproteins"/>
    <property type="match status" value="1"/>
</dbReference>
<name>A0A3M0M8G0_9RHOB</name>
<proteinExistence type="predicted"/>
<feature type="domain" description="Flavodoxin-like fold" evidence="2">
    <location>
        <begin position="2"/>
        <end position="174"/>
    </location>
</feature>
<dbReference type="RefSeq" id="WP_122113469.1">
    <property type="nucleotide sequence ID" value="NZ_QOKZ01000006.1"/>
</dbReference>
<evidence type="ECO:0000256" key="1">
    <source>
        <dbReference type="ARBA" id="ARBA00023002"/>
    </source>
</evidence>
<protein>
    <submittedName>
        <fullName evidence="3">Flavodoxin family protein</fullName>
    </submittedName>
</protein>
<dbReference type="InterPro" id="IPR029039">
    <property type="entry name" value="Flavoprotein-like_sf"/>
</dbReference>
<evidence type="ECO:0000313" key="3">
    <source>
        <dbReference type="EMBL" id="RMC33919.1"/>
    </source>
</evidence>
<dbReference type="GO" id="GO:0009055">
    <property type="term" value="F:electron transfer activity"/>
    <property type="evidence" value="ECO:0007669"/>
    <property type="project" value="TreeGrafter"/>
</dbReference>
<dbReference type="PANTHER" id="PTHR47307:SF1">
    <property type="entry name" value="GLUTATHIONE-REGULATED POTASSIUM-EFFLUX SYSTEM ANCILLARY PROTEIN KEFG"/>
    <property type="match status" value="1"/>
</dbReference>
<dbReference type="GO" id="GO:0010181">
    <property type="term" value="F:FMN binding"/>
    <property type="evidence" value="ECO:0007669"/>
    <property type="project" value="TreeGrafter"/>
</dbReference>
<accession>A0A3M0M8G0</accession>
<dbReference type="OrthoDB" id="9798454at2"/>
<organism evidence="3 4">
    <name type="scientific">Paracoccus alkanivorans</name>
    <dbReference type="NCBI Taxonomy" id="2116655"/>
    <lineage>
        <taxon>Bacteria</taxon>
        <taxon>Pseudomonadati</taxon>
        <taxon>Pseudomonadota</taxon>
        <taxon>Alphaproteobacteria</taxon>
        <taxon>Rhodobacterales</taxon>
        <taxon>Paracoccaceae</taxon>
        <taxon>Paracoccus</taxon>
    </lineage>
</organism>
<gene>
    <name evidence="3" type="ORF">C9E81_16685</name>
</gene>
<dbReference type="Proteomes" id="UP000273516">
    <property type="component" value="Unassembled WGS sequence"/>
</dbReference>
<dbReference type="GO" id="GO:0003955">
    <property type="term" value="F:NAD(P)H dehydrogenase (quinone) activity"/>
    <property type="evidence" value="ECO:0007669"/>
    <property type="project" value="TreeGrafter"/>
</dbReference>
<reference evidence="3 4" key="1">
    <citation type="submission" date="2018-07" db="EMBL/GenBank/DDBJ databases">
        <authorList>
            <person name="Zhang Y."/>
            <person name="Wang L."/>
            <person name="Ma S."/>
        </authorList>
    </citation>
    <scope>NUCLEOTIDE SEQUENCE [LARGE SCALE GENOMIC DNA]</scope>
    <source>
        <strain evidence="3 4">4-2</strain>
    </source>
</reference>
<dbReference type="InterPro" id="IPR003680">
    <property type="entry name" value="Flavodoxin_fold"/>
</dbReference>
<dbReference type="Pfam" id="PF02525">
    <property type="entry name" value="Flavodoxin_2"/>
    <property type="match status" value="1"/>
</dbReference>
<keyword evidence="1" id="KW-0560">Oxidoreductase</keyword>
<sequence>MTKTLILLFHPDLSRSKANVALAAAAAKLSGVEVVDMQAACPNGIDMVRDSQREAARLLAADRIVLQFPIQWYSTPPLMKEWQDAVLTRMFYIAYEAEGHKLEGTPLLIAATAGNVPAAYQPGGRNMFPMIELLAPLRATAHRCGLGWTSPFILYQADKLESAALKAAAIDYATTLERWIEATSAIKGRQPDS</sequence>
<dbReference type="AlphaFoldDB" id="A0A3M0M8G0"/>
<dbReference type="InterPro" id="IPR046980">
    <property type="entry name" value="KefG/KefF"/>
</dbReference>
<dbReference type="PANTHER" id="PTHR47307">
    <property type="entry name" value="GLUTATHIONE-REGULATED POTASSIUM-EFFLUX SYSTEM ANCILLARY PROTEIN KEFG"/>
    <property type="match status" value="1"/>
</dbReference>
<evidence type="ECO:0000259" key="2">
    <source>
        <dbReference type="Pfam" id="PF02525"/>
    </source>
</evidence>
<evidence type="ECO:0000313" key="4">
    <source>
        <dbReference type="Proteomes" id="UP000273516"/>
    </source>
</evidence>
<keyword evidence="4" id="KW-1185">Reference proteome</keyword>
<comment type="caution">
    <text evidence="3">The sequence shown here is derived from an EMBL/GenBank/DDBJ whole genome shotgun (WGS) entry which is preliminary data.</text>
</comment>
<dbReference type="EMBL" id="QOKZ01000006">
    <property type="protein sequence ID" value="RMC33919.1"/>
    <property type="molecule type" value="Genomic_DNA"/>
</dbReference>